<evidence type="ECO:0000256" key="2">
    <source>
        <dbReference type="SAM" id="SignalP"/>
    </source>
</evidence>
<gene>
    <name evidence="4" type="ORF">H7F21_16495</name>
</gene>
<comment type="caution">
    <text evidence="4">The sequence shown here is derived from an EMBL/GenBank/DDBJ whole genome shotgun (WGS) entry which is preliminary data.</text>
</comment>
<accession>A0A842J161</accession>
<dbReference type="Proteomes" id="UP000533900">
    <property type="component" value="Unassembled WGS sequence"/>
</dbReference>
<protein>
    <submittedName>
        <fullName evidence="4">Alpha/beta hydrolase</fullName>
    </submittedName>
</protein>
<feature type="chain" id="PRO_5033054709" evidence="2">
    <location>
        <begin position="22"/>
        <end position="285"/>
    </location>
</feature>
<reference evidence="4" key="1">
    <citation type="submission" date="2020-08" db="EMBL/GenBank/DDBJ databases">
        <title>Winogradskyella ouciana sp. nov., isolated from the hadal seawater of the Mariana Trench.</title>
        <authorList>
            <person name="He X."/>
        </authorList>
    </citation>
    <scope>NUCLEOTIDE SEQUENCE [LARGE SCALE GENOMIC DNA]</scope>
    <source>
        <strain evidence="4">KCTC 52348</strain>
    </source>
</reference>
<feature type="domain" description="BD-FAE-like" evidence="3">
    <location>
        <begin position="55"/>
        <end position="244"/>
    </location>
</feature>
<evidence type="ECO:0000313" key="4">
    <source>
        <dbReference type="EMBL" id="MBC2846708.1"/>
    </source>
</evidence>
<dbReference type="PANTHER" id="PTHR48081">
    <property type="entry name" value="AB HYDROLASE SUPERFAMILY PROTEIN C4A8.06C"/>
    <property type="match status" value="1"/>
</dbReference>
<keyword evidence="1 4" id="KW-0378">Hydrolase</keyword>
<proteinExistence type="predicted"/>
<dbReference type="InterPro" id="IPR050300">
    <property type="entry name" value="GDXG_lipolytic_enzyme"/>
</dbReference>
<dbReference type="RefSeq" id="WP_185790419.1">
    <property type="nucleotide sequence ID" value="NZ_JACLCP010000007.1"/>
</dbReference>
<dbReference type="SUPFAM" id="SSF53474">
    <property type="entry name" value="alpha/beta-Hydrolases"/>
    <property type="match status" value="1"/>
</dbReference>
<keyword evidence="5" id="KW-1185">Reference proteome</keyword>
<dbReference type="Pfam" id="PF20434">
    <property type="entry name" value="BD-FAE"/>
    <property type="match status" value="1"/>
</dbReference>
<dbReference type="InterPro" id="IPR029058">
    <property type="entry name" value="AB_hydrolase_fold"/>
</dbReference>
<evidence type="ECO:0000259" key="3">
    <source>
        <dbReference type="Pfam" id="PF20434"/>
    </source>
</evidence>
<dbReference type="PROSITE" id="PS51257">
    <property type="entry name" value="PROKAR_LIPOPROTEIN"/>
    <property type="match status" value="1"/>
</dbReference>
<sequence length="285" mass="31768">MKHLKLIFITFLSISIFVSCSSDDTVNIDPETLSPLEAYEEFDIAYGSDSEQVFDLYLPPNRNSDTKIIILVHGGGWTSGDKTDMADIAEIIKLQLPNYAIANINYRLADEDNFAYPMQINDITSVVDYLENNQDIYTISDDIGFIGASAGAHLSMLWSYAFDTESQVDMVCSIVGPTNFTDPAYLDNPVFQELSSAFGITLTIDFLEEMSPYHRVTSSAPPTILFYGGEDPLIPSSQGMDMSDILQELNVTHEFNFYPSEGHGWGGANWIDSVIRLKGFIETHM</sequence>
<feature type="signal peptide" evidence="2">
    <location>
        <begin position="1"/>
        <end position="21"/>
    </location>
</feature>
<evidence type="ECO:0000256" key="1">
    <source>
        <dbReference type="ARBA" id="ARBA00022801"/>
    </source>
</evidence>
<dbReference type="Gene3D" id="3.40.50.1820">
    <property type="entry name" value="alpha/beta hydrolase"/>
    <property type="match status" value="1"/>
</dbReference>
<dbReference type="GO" id="GO:0016787">
    <property type="term" value="F:hydrolase activity"/>
    <property type="evidence" value="ECO:0007669"/>
    <property type="project" value="UniProtKB-KW"/>
</dbReference>
<organism evidence="4 5">
    <name type="scientific">Winogradskyella flava</name>
    <dbReference type="NCBI Taxonomy" id="1884876"/>
    <lineage>
        <taxon>Bacteria</taxon>
        <taxon>Pseudomonadati</taxon>
        <taxon>Bacteroidota</taxon>
        <taxon>Flavobacteriia</taxon>
        <taxon>Flavobacteriales</taxon>
        <taxon>Flavobacteriaceae</taxon>
        <taxon>Winogradskyella</taxon>
    </lineage>
</organism>
<name>A0A842J161_9FLAO</name>
<keyword evidence="2" id="KW-0732">Signal</keyword>
<dbReference type="EMBL" id="JACLCP010000007">
    <property type="protein sequence ID" value="MBC2846708.1"/>
    <property type="molecule type" value="Genomic_DNA"/>
</dbReference>
<evidence type="ECO:0000313" key="5">
    <source>
        <dbReference type="Proteomes" id="UP000533900"/>
    </source>
</evidence>
<dbReference type="AlphaFoldDB" id="A0A842J161"/>
<dbReference type="InterPro" id="IPR049492">
    <property type="entry name" value="BD-FAE-like_dom"/>
</dbReference>